<sequence>MHYIDSVLKVVLSILTCFAGVHHWSRQENEALHAVSCHYWKELRRGPACHRFPAGDGDQEGGDACWLAEGHPVHGPAFGDRGRDSQAVPDGHQAVRSSVWQELPPNNHGLNAALTGCSPQQVSYSRFYFSTKYLRVQHFGTR</sequence>
<keyword evidence="1" id="KW-0732">Signal</keyword>
<feature type="chain" id="PRO_5025397508" evidence="1">
    <location>
        <begin position="24"/>
        <end position="142"/>
    </location>
</feature>
<feature type="signal peptide" evidence="1">
    <location>
        <begin position="1"/>
        <end position="23"/>
    </location>
</feature>
<organism evidence="2">
    <name type="scientific">Ixodes ricinus</name>
    <name type="common">Common tick</name>
    <name type="synonym">Acarus ricinus</name>
    <dbReference type="NCBI Taxonomy" id="34613"/>
    <lineage>
        <taxon>Eukaryota</taxon>
        <taxon>Metazoa</taxon>
        <taxon>Ecdysozoa</taxon>
        <taxon>Arthropoda</taxon>
        <taxon>Chelicerata</taxon>
        <taxon>Arachnida</taxon>
        <taxon>Acari</taxon>
        <taxon>Parasitiformes</taxon>
        <taxon>Ixodida</taxon>
        <taxon>Ixodoidea</taxon>
        <taxon>Ixodidae</taxon>
        <taxon>Ixodinae</taxon>
        <taxon>Ixodes</taxon>
    </lineage>
</organism>
<accession>A0A6B0UTN7</accession>
<name>A0A6B0UTN7_IXORI</name>
<dbReference type="EMBL" id="GIFC01011077">
    <property type="protein sequence ID" value="MXU93160.1"/>
    <property type="molecule type" value="Transcribed_RNA"/>
</dbReference>
<protein>
    <submittedName>
        <fullName evidence="2">Putative secreted protein</fullName>
    </submittedName>
</protein>
<reference evidence="2" key="1">
    <citation type="submission" date="2019-12" db="EMBL/GenBank/DDBJ databases">
        <title>An insight into the sialome of adult female Ixodes ricinus ticks feeding for 6 days.</title>
        <authorList>
            <person name="Perner J."/>
            <person name="Ribeiro J.M.C."/>
        </authorList>
    </citation>
    <scope>NUCLEOTIDE SEQUENCE</scope>
    <source>
        <strain evidence="2">Semi-engorged</strain>
        <tissue evidence="2">Salivary glands</tissue>
    </source>
</reference>
<evidence type="ECO:0000256" key="1">
    <source>
        <dbReference type="SAM" id="SignalP"/>
    </source>
</evidence>
<proteinExistence type="predicted"/>
<dbReference type="AlphaFoldDB" id="A0A6B0UTN7"/>
<evidence type="ECO:0000313" key="2">
    <source>
        <dbReference type="EMBL" id="MXU93160.1"/>
    </source>
</evidence>